<evidence type="ECO:0000313" key="2">
    <source>
        <dbReference type="Proteomes" id="UP000294887"/>
    </source>
</evidence>
<reference evidence="1 2" key="1">
    <citation type="submission" date="2019-03" db="EMBL/GenBank/DDBJ databases">
        <title>Genomic Encyclopedia of Type Strains, Phase IV (KMG-IV): sequencing the most valuable type-strain genomes for metagenomic binning, comparative biology and taxonomic classification.</title>
        <authorList>
            <person name="Goeker M."/>
        </authorList>
    </citation>
    <scope>NUCLEOTIDE SEQUENCE [LARGE SCALE GENOMIC DNA]</scope>
    <source>
        <strain evidence="1 2">DSM 24830</strain>
    </source>
</reference>
<dbReference type="RefSeq" id="WP_131907540.1">
    <property type="nucleotide sequence ID" value="NZ_BAAAFU010000007.1"/>
</dbReference>
<dbReference type="Gene3D" id="2.60.120.620">
    <property type="entry name" value="q2cbj1_9rhob like domain"/>
    <property type="match status" value="1"/>
</dbReference>
<dbReference type="EMBL" id="SMFQ01000005">
    <property type="protein sequence ID" value="TCJ83052.1"/>
    <property type="molecule type" value="Genomic_DNA"/>
</dbReference>
<dbReference type="AlphaFoldDB" id="A0A4R1ET04"/>
<dbReference type="InterPro" id="IPR012668">
    <property type="entry name" value="CHP02466"/>
</dbReference>
<name>A0A4R1ET04_9GAMM</name>
<dbReference type="OrthoDB" id="549777at2"/>
<gene>
    <name evidence="1" type="ORF">EV695_3790</name>
</gene>
<organism evidence="1 2">
    <name type="scientific">Cocleimonas flava</name>
    <dbReference type="NCBI Taxonomy" id="634765"/>
    <lineage>
        <taxon>Bacteria</taxon>
        <taxon>Pseudomonadati</taxon>
        <taxon>Pseudomonadota</taxon>
        <taxon>Gammaproteobacteria</taxon>
        <taxon>Thiotrichales</taxon>
        <taxon>Thiotrichaceae</taxon>
        <taxon>Cocleimonas</taxon>
    </lineage>
</organism>
<protein>
    <submittedName>
        <fullName evidence="1">Uncharacterized protein (TIGR02466 family)</fullName>
    </submittedName>
</protein>
<sequence>MKHDENADIQLLWPTPMLRKKFKQHELINSKLAELFYQHMREDNQQSTPVYASSDDLLMRYNNDALNQLFSFISESVFQVASTLNGDVWKHCVSKKMNMNVVGAWFQIQNGYGFHETHNHGNCSWSGVYYVQVDDDETRMKNKELGELNGVTRFYGHHMDLIGGGYMDSGNHYMQSTSFDSKPEEGVLCIFPSHLKHTALPYIGEKDRIIISFNAQIHGEQGDELYDYSFT</sequence>
<evidence type="ECO:0000313" key="1">
    <source>
        <dbReference type="EMBL" id="TCJ83052.1"/>
    </source>
</evidence>
<proteinExistence type="predicted"/>
<comment type="caution">
    <text evidence="1">The sequence shown here is derived from an EMBL/GenBank/DDBJ whole genome shotgun (WGS) entry which is preliminary data.</text>
</comment>
<dbReference type="Pfam" id="PF13759">
    <property type="entry name" value="2OG-FeII_Oxy_5"/>
    <property type="match status" value="1"/>
</dbReference>
<dbReference type="Proteomes" id="UP000294887">
    <property type="component" value="Unassembled WGS sequence"/>
</dbReference>
<accession>A0A4R1ET04</accession>
<keyword evidence="2" id="KW-1185">Reference proteome</keyword>